<proteinExistence type="predicted"/>
<comment type="caution">
    <text evidence="1">The sequence shown here is derived from an EMBL/GenBank/DDBJ whole genome shotgun (WGS) entry which is preliminary data.</text>
</comment>
<protein>
    <submittedName>
        <fullName evidence="1">Uncharacterized protein</fullName>
    </submittedName>
</protein>
<evidence type="ECO:0000313" key="2">
    <source>
        <dbReference type="Proteomes" id="UP001152795"/>
    </source>
</evidence>
<name>A0A6S7ITD4_PARCT</name>
<keyword evidence="2" id="KW-1185">Reference proteome</keyword>
<evidence type="ECO:0000313" key="1">
    <source>
        <dbReference type="EMBL" id="CAB4022575.1"/>
    </source>
</evidence>
<dbReference type="AlphaFoldDB" id="A0A6S7ITD4"/>
<organism evidence="1 2">
    <name type="scientific">Paramuricea clavata</name>
    <name type="common">Red gorgonian</name>
    <name type="synonym">Violescent sea-whip</name>
    <dbReference type="NCBI Taxonomy" id="317549"/>
    <lineage>
        <taxon>Eukaryota</taxon>
        <taxon>Metazoa</taxon>
        <taxon>Cnidaria</taxon>
        <taxon>Anthozoa</taxon>
        <taxon>Octocorallia</taxon>
        <taxon>Malacalcyonacea</taxon>
        <taxon>Plexauridae</taxon>
        <taxon>Paramuricea</taxon>
    </lineage>
</organism>
<dbReference type="Proteomes" id="UP001152795">
    <property type="component" value="Unassembled WGS sequence"/>
</dbReference>
<sequence>MESEDEVLDDLLLKNHKKRWPYRFTKKSQQTVEVPNCVIVEHSLGMKKTATFHEIHQDAQPMSIALRDAGRTAYKLDLAYVLSNMVCANDKTPLPGWTGFNTMLHEEIPDVQSVGYLPVINALPIEYATIKEILQQSKSIIE</sequence>
<accession>A0A6S7ITD4</accession>
<dbReference type="EMBL" id="CACRXK020012039">
    <property type="protein sequence ID" value="CAB4022575.1"/>
    <property type="molecule type" value="Genomic_DNA"/>
</dbReference>
<reference evidence="1" key="1">
    <citation type="submission" date="2020-04" db="EMBL/GenBank/DDBJ databases">
        <authorList>
            <person name="Alioto T."/>
            <person name="Alioto T."/>
            <person name="Gomez Garrido J."/>
        </authorList>
    </citation>
    <scope>NUCLEOTIDE SEQUENCE</scope>
    <source>
        <strain evidence="1">A484AB</strain>
    </source>
</reference>
<gene>
    <name evidence="1" type="ORF">PACLA_8A042743</name>
</gene>